<dbReference type="GO" id="GO:0098552">
    <property type="term" value="C:side of membrane"/>
    <property type="evidence" value="ECO:0007669"/>
    <property type="project" value="UniProtKB-KW"/>
</dbReference>
<evidence type="ECO:0000256" key="6">
    <source>
        <dbReference type="ARBA" id="ARBA00022617"/>
    </source>
</evidence>
<dbReference type="GO" id="GO:0005886">
    <property type="term" value="C:plasma membrane"/>
    <property type="evidence" value="ECO:0007669"/>
    <property type="project" value="UniProtKB-SubCell"/>
</dbReference>
<evidence type="ECO:0000259" key="17">
    <source>
        <dbReference type="PROSITE" id="PS52012"/>
    </source>
</evidence>
<reference evidence="18" key="2">
    <citation type="submission" date="2023-05" db="EMBL/GenBank/DDBJ databases">
        <authorList>
            <consortium name="Lawrence Berkeley National Laboratory"/>
            <person name="Steindorff A."/>
            <person name="Hensen N."/>
            <person name="Bonometti L."/>
            <person name="Westerberg I."/>
            <person name="Brannstrom I.O."/>
            <person name="Guillou S."/>
            <person name="Cros-Aarteil S."/>
            <person name="Calhoun S."/>
            <person name="Haridas S."/>
            <person name="Kuo A."/>
            <person name="Mondo S."/>
            <person name="Pangilinan J."/>
            <person name="Riley R."/>
            <person name="Labutti K."/>
            <person name="Andreopoulos B."/>
            <person name="Lipzen A."/>
            <person name="Chen C."/>
            <person name="Yanf M."/>
            <person name="Daum C."/>
            <person name="Ng V."/>
            <person name="Clum A."/>
            <person name="Ohm R."/>
            <person name="Martin F."/>
            <person name="Silar P."/>
            <person name="Natvig D."/>
            <person name="Lalanne C."/>
            <person name="Gautier V."/>
            <person name="Ament-Velasquez S.L."/>
            <person name="Kruys A."/>
            <person name="Hutchinson M.I."/>
            <person name="Powell A.J."/>
            <person name="Barry K."/>
            <person name="Miller A.N."/>
            <person name="Grigoriev I.V."/>
            <person name="Debuchy R."/>
            <person name="Gladieux P."/>
            <person name="Thoren M.H."/>
            <person name="Johannesson H."/>
        </authorList>
    </citation>
    <scope>NUCLEOTIDE SEQUENCE</scope>
    <source>
        <strain evidence="18">CBS 757.83</strain>
    </source>
</reference>
<evidence type="ECO:0000256" key="10">
    <source>
        <dbReference type="ARBA" id="ARBA00023004"/>
    </source>
</evidence>
<keyword evidence="11" id="KW-0472">Membrane</keyword>
<evidence type="ECO:0000313" key="19">
    <source>
        <dbReference type="Proteomes" id="UP001305647"/>
    </source>
</evidence>
<dbReference type="AlphaFoldDB" id="A0AAN6T0W0"/>
<protein>
    <recommendedName>
        <fullName evidence="17">CFEM domain-containing protein</fullName>
    </recommendedName>
</protein>
<dbReference type="EMBL" id="MU863643">
    <property type="protein sequence ID" value="KAK4100166.1"/>
    <property type="molecule type" value="Genomic_DNA"/>
</dbReference>
<reference evidence="18" key="1">
    <citation type="journal article" date="2023" name="Mol. Phylogenet. Evol.">
        <title>Genome-scale phylogeny and comparative genomics of the fungal order Sordariales.</title>
        <authorList>
            <person name="Hensen N."/>
            <person name="Bonometti L."/>
            <person name="Westerberg I."/>
            <person name="Brannstrom I.O."/>
            <person name="Guillou S."/>
            <person name="Cros-Aarteil S."/>
            <person name="Calhoun S."/>
            <person name="Haridas S."/>
            <person name="Kuo A."/>
            <person name="Mondo S."/>
            <person name="Pangilinan J."/>
            <person name="Riley R."/>
            <person name="LaButti K."/>
            <person name="Andreopoulos B."/>
            <person name="Lipzen A."/>
            <person name="Chen C."/>
            <person name="Yan M."/>
            <person name="Daum C."/>
            <person name="Ng V."/>
            <person name="Clum A."/>
            <person name="Steindorff A."/>
            <person name="Ohm R.A."/>
            <person name="Martin F."/>
            <person name="Silar P."/>
            <person name="Natvig D.O."/>
            <person name="Lalanne C."/>
            <person name="Gautier V."/>
            <person name="Ament-Velasquez S.L."/>
            <person name="Kruys A."/>
            <person name="Hutchinson M.I."/>
            <person name="Powell A.J."/>
            <person name="Barry K."/>
            <person name="Miller A.N."/>
            <person name="Grigoriev I.V."/>
            <person name="Debuchy R."/>
            <person name="Gladieux P."/>
            <person name="Hiltunen Thoren M."/>
            <person name="Johannesson H."/>
        </authorList>
    </citation>
    <scope>NUCLEOTIDE SEQUENCE</scope>
    <source>
        <strain evidence="18">CBS 757.83</strain>
    </source>
</reference>
<keyword evidence="8 15" id="KW-0479">Metal-binding</keyword>
<keyword evidence="13" id="KW-0325">Glycoprotein</keyword>
<evidence type="ECO:0000256" key="7">
    <source>
        <dbReference type="ARBA" id="ARBA00022622"/>
    </source>
</evidence>
<dbReference type="GO" id="GO:0046872">
    <property type="term" value="F:metal ion binding"/>
    <property type="evidence" value="ECO:0007669"/>
    <property type="project" value="UniProtKB-UniRule"/>
</dbReference>
<dbReference type="PANTHER" id="PTHR37928:SF2">
    <property type="entry name" value="GPI ANCHORED CFEM DOMAIN PROTEIN (AFU_ORTHOLOGUE AFUA_6G10580)"/>
    <property type="match status" value="1"/>
</dbReference>
<keyword evidence="12 15" id="KW-1015">Disulfide bond</keyword>
<organism evidence="18 19">
    <name type="scientific">Parathielavia hyrcaniae</name>
    <dbReference type="NCBI Taxonomy" id="113614"/>
    <lineage>
        <taxon>Eukaryota</taxon>
        <taxon>Fungi</taxon>
        <taxon>Dikarya</taxon>
        <taxon>Ascomycota</taxon>
        <taxon>Pezizomycotina</taxon>
        <taxon>Sordariomycetes</taxon>
        <taxon>Sordariomycetidae</taxon>
        <taxon>Sordariales</taxon>
        <taxon>Chaetomiaceae</taxon>
        <taxon>Parathielavia</taxon>
    </lineage>
</organism>
<dbReference type="InterPro" id="IPR008427">
    <property type="entry name" value="Extracellular_membr_CFEM_dom"/>
</dbReference>
<sequence>MKYTTAILALAAAAAKAQDLSLFPECSRPCIIDAVGTSTNCAIDDYPCICNNMDAVKQAATPCVVNACGIDVALNEVLPATEEFCAQVLNPGSSSASPASGRR</sequence>
<comment type="caution">
    <text evidence="15">Lacks conserved residue(s) required for the propagation of feature annotation.</text>
</comment>
<evidence type="ECO:0000256" key="15">
    <source>
        <dbReference type="PROSITE-ProRule" id="PRU01356"/>
    </source>
</evidence>
<dbReference type="SMART" id="SM00747">
    <property type="entry name" value="CFEM"/>
    <property type="match status" value="1"/>
</dbReference>
<dbReference type="InterPro" id="IPR051735">
    <property type="entry name" value="CFEM_domain"/>
</dbReference>
<keyword evidence="6 15" id="KW-0349">Heme</keyword>
<dbReference type="Proteomes" id="UP001305647">
    <property type="component" value="Unassembled WGS sequence"/>
</dbReference>
<keyword evidence="7" id="KW-0336">GPI-anchor</keyword>
<evidence type="ECO:0000256" key="12">
    <source>
        <dbReference type="ARBA" id="ARBA00023157"/>
    </source>
</evidence>
<dbReference type="PANTHER" id="PTHR37928">
    <property type="entry name" value="CFEM DOMAIN PROTEIN (AFU_ORTHOLOGUE AFUA_6G14090)"/>
    <property type="match status" value="1"/>
</dbReference>
<evidence type="ECO:0000256" key="8">
    <source>
        <dbReference type="ARBA" id="ARBA00022723"/>
    </source>
</evidence>
<comment type="subcellular location">
    <subcellularLocation>
        <location evidence="1">Cell membrane</location>
        <topology evidence="1">Lipid-anchor</topology>
        <topology evidence="1">GPI-anchor</topology>
    </subcellularLocation>
    <subcellularLocation>
        <location evidence="2">Secreted</location>
    </subcellularLocation>
</comment>
<feature type="chain" id="PRO_5042998835" description="CFEM domain-containing protein" evidence="16">
    <location>
        <begin position="18"/>
        <end position="103"/>
    </location>
</feature>
<name>A0AAN6T0W0_9PEZI</name>
<feature type="signal peptide" evidence="16">
    <location>
        <begin position="1"/>
        <end position="17"/>
    </location>
</feature>
<dbReference type="GO" id="GO:0005576">
    <property type="term" value="C:extracellular region"/>
    <property type="evidence" value="ECO:0007669"/>
    <property type="project" value="UniProtKB-SubCell"/>
</dbReference>
<evidence type="ECO:0000256" key="4">
    <source>
        <dbReference type="ARBA" id="ARBA00022475"/>
    </source>
</evidence>
<keyword evidence="5" id="KW-0964">Secreted</keyword>
<evidence type="ECO:0000256" key="3">
    <source>
        <dbReference type="ARBA" id="ARBA00010031"/>
    </source>
</evidence>
<keyword evidence="14" id="KW-0449">Lipoprotein</keyword>
<keyword evidence="19" id="KW-1185">Reference proteome</keyword>
<feature type="disulfide bond" evidence="15">
    <location>
        <begin position="41"/>
        <end position="48"/>
    </location>
</feature>
<evidence type="ECO:0000256" key="13">
    <source>
        <dbReference type="ARBA" id="ARBA00023180"/>
    </source>
</evidence>
<accession>A0AAN6T0W0</accession>
<dbReference type="Pfam" id="PF05730">
    <property type="entry name" value="CFEM"/>
    <property type="match status" value="1"/>
</dbReference>
<keyword evidence="9 16" id="KW-0732">Signal</keyword>
<feature type="binding site" description="axial binding residue" evidence="15">
    <location>
        <position position="45"/>
    </location>
    <ligand>
        <name>heme</name>
        <dbReference type="ChEBI" id="CHEBI:30413"/>
    </ligand>
    <ligandPart>
        <name>Fe</name>
        <dbReference type="ChEBI" id="CHEBI:18248"/>
    </ligandPart>
</feature>
<evidence type="ECO:0000256" key="1">
    <source>
        <dbReference type="ARBA" id="ARBA00004609"/>
    </source>
</evidence>
<comment type="caution">
    <text evidence="18">The sequence shown here is derived from an EMBL/GenBank/DDBJ whole genome shotgun (WGS) entry which is preliminary data.</text>
</comment>
<keyword evidence="4" id="KW-1003">Cell membrane</keyword>
<evidence type="ECO:0000256" key="2">
    <source>
        <dbReference type="ARBA" id="ARBA00004613"/>
    </source>
</evidence>
<evidence type="ECO:0000256" key="9">
    <source>
        <dbReference type="ARBA" id="ARBA00022729"/>
    </source>
</evidence>
<feature type="domain" description="CFEM" evidence="17">
    <location>
        <begin position="1"/>
        <end position="103"/>
    </location>
</feature>
<gene>
    <name evidence="18" type="ORF">N658DRAFT_497628</name>
</gene>
<evidence type="ECO:0000313" key="18">
    <source>
        <dbReference type="EMBL" id="KAK4100166.1"/>
    </source>
</evidence>
<keyword evidence="10 15" id="KW-0408">Iron</keyword>
<evidence type="ECO:0000256" key="11">
    <source>
        <dbReference type="ARBA" id="ARBA00023136"/>
    </source>
</evidence>
<dbReference type="PROSITE" id="PS52012">
    <property type="entry name" value="CFEM"/>
    <property type="match status" value="1"/>
</dbReference>
<comment type="similarity">
    <text evidence="3">Belongs to the RBT5 family.</text>
</comment>
<proteinExistence type="inferred from homology"/>
<evidence type="ECO:0000256" key="5">
    <source>
        <dbReference type="ARBA" id="ARBA00022525"/>
    </source>
</evidence>
<evidence type="ECO:0000256" key="14">
    <source>
        <dbReference type="ARBA" id="ARBA00023288"/>
    </source>
</evidence>
<evidence type="ECO:0000256" key="16">
    <source>
        <dbReference type="SAM" id="SignalP"/>
    </source>
</evidence>